<evidence type="ECO:0000313" key="2">
    <source>
        <dbReference type="EMBL" id="SAM09393.1"/>
    </source>
</evidence>
<accession>A0A163KN27</accession>
<sequence length="404" mass="45346">MSNITNSSLELLTRTTGTVDFFDSLVARESPAIVEHISTNSPSADGGLPVRQVKRRNVKKSLYEFYLLDLRYTYQCQQYPEPKPSTSNVNRRIGTIACGCTASIKISPNSGDPSILKVVYNWIHVGHTLGTVENMSSAPTTRDARLALKLLVWANLMAICQLVSVDGTPRLLLLVDTASQKLEQHGRRNVYVCNLLGWAIESKYQSSKDDRIPLILTSSHVLYIDGVFDKGCWYRTLKEVYLQKLGSQRVDILVYVLMDMVLPDFMADCVKTGALFQSGGLTIAEKRRRRLANGINDDDDDAGMINNDVPRAIDTVESPLTPRQRSRPNGPSYHNEKSHPLFLNTNTDRMLDLKATSRYDDRAVSNVLHSGQMMANIWSAIKDVEYPMRQTITIDDTGYNHIDL</sequence>
<dbReference type="InParanoid" id="A0A163KN27"/>
<organism evidence="2">
    <name type="scientific">Absidia glauca</name>
    <name type="common">Pin mould</name>
    <dbReference type="NCBI Taxonomy" id="4829"/>
    <lineage>
        <taxon>Eukaryota</taxon>
        <taxon>Fungi</taxon>
        <taxon>Fungi incertae sedis</taxon>
        <taxon>Mucoromycota</taxon>
        <taxon>Mucoromycotina</taxon>
        <taxon>Mucoromycetes</taxon>
        <taxon>Mucorales</taxon>
        <taxon>Cunninghamellaceae</taxon>
        <taxon>Absidia</taxon>
    </lineage>
</organism>
<name>A0A163KN27_ABSGL</name>
<evidence type="ECO:0000313" key="3">
    <source>
        <dbReference type="Proteomes" id="UP000078561"/>
    </source>
</evidence>
<protein>
    <submittedName>
        <fullName evidence="2">Uncharacterized protein</fullName>
    </submittedName>
</protein>
<keyword evidence="3" id="KW-1185">Reference proteome</keyword>
<reference evidence="2" key="1">
    <citation type="submission" date="2016-04" db="EMBL/GenBank/DDBJ databases">
        <authorList>
            <person name="Evans L.H."/>
            <person name="Alamgir A."/>
            <person name="Owens N."/>
            <person name="Weber N.D."/>
            <person name="Virtaneva K."/>
            <person name="Barbian K."/>
            <person name="Babar A."/>
            <person name="Rosenke K."/>
        </authorList>
    </citation>
    <scope>NUCLEOTIDE SEQUENCE [LARGE SCALE GENOMIC DNA]</scope>
    <source>
        <strain evidence="2">CBS 101.48</strain>
    </source>
</reference>
<dbReference type="AlphaFoldDB" id="A0A163KN27"/>
<feature type="region of interest" description="Disordered" evidence="1">
    <location>
        <begin position="319"/>
        <end position="340"/>
    </location>
</feature>
<gene>
    <name evidence="2" type="primary">ABSGL_15069.1 scaffold 15162</name>
</gene>
<dbReference type="OrthoDB" id="2399838at2759"/>
<dbReference type="EMBL" id="LT555008">
    <property type="protein sequence ID" value="SAM09393.1"/>
    <property type="molecule type" value="Genomic_DNA"/>
</dbReference>
<proteinExistence type="predicted"/>
<dbReference type="Proteomes" id="UP000078561">
    <property type="component" value="Unassembled WGS sequence"/>
</dbReference>
<evidence type="ECO:0000256" key="1">
    <source>
        <dbReference type="SAM" id="MobiDB-lite"/>
    </source>
</evidence>